<dbReference type="AlphaFoldDB" id="A0AAW4PHB1"/>
<evidence type="ECO:0000313" key="3">
    <source>
        <dbReference type="Proteomes" id="UP001430455"/>
    </source>
</evidence>
<feature type="domain" description="Pyrrolo-quinoline quinone repeat" evidence="1">
    <location>
        <begin position="197"/>
        <end position="417"/>
    </location>
</feature>
<proteinExistence type="predicted"/>
<sequence length="420" mass="44909">MPSRRSLLTALGASFGTGAAVGYIAGIRPFTEESNSRPEPLAAAPTEWPFCNYDRAHSRHPPPESVPTGELEARWRYPLGEDEYAAPPVVSNGQVLLPVTEYDLRDTEFLSLRALDLASGTREWEWRSPTKGGNYDVPVAAIGDSVFLGAAMTSDYGAVSLAAATGNERWRSSLESFPGPGILTTAGYLLTRQAGDESAVKALDARTGDPGWRWPTTSARNAAFDGQRLVVGTENQLVGLEPQTGTESWRGDEPDNLRWGPALADDRVFVGTTSGRLAAYDATTGDRLWRRDLAAPVTTDGTEYARWINTGAVTQDSVVAVERRYDSASDVLHVRNSADGSLRFTKTPIVDGDARFASPVVVDGLIFIGEWNDTGSGGVTVFDLGSGERTATLRVGGVTSLIVTAGELLALTDGALISLR</sequence>
<dbReference type="EMBL" id="RKLT01000018">
    <property type="protein sequence ID" value="MBX0297369.1"/>
    <property type="molecule type" value="Genomic_DNA"/>
</dbReference>
<accession>A0AAW4PHB1</accession>
<name>A0AAW4PHB1_9EURY</name>
<evidence type="ECO:0000313" key="2">
    <source>
        <dbReference type="EMBL" id="MBX0297369.1"/>
    </source>
</evidence>
<dbReference type="SUPFAM" id="SSF50998">
    <property type="entry name" value="Quinoprotein alcohol dehydrogenase-like"/>
    <property type="match status" value="2"/>
</dbReference>
<comment type="caution">
    <text evidence="2">The sequence shown here is derived from an EMBL/GenBank/DDBJ whole genome shotgun (WGS) entry which is preliminary data.</text>
</comment>
<dbReference type="Gene3D" id="2.140.10.10">
    <property type="entry name" value="Quinoprotein alcohol dehydrogenase-like superfamily"/>
    <property type="match status" value="1"/>
</dbReference>
<organism evidence="2 3">
    <name type="scientific">Haloarcula nitratireducens</name>
    <dbReference type="NCBI Taxonomy" id="2487749"/>
    <lineage>
        <taxon>Archaea</taxon>
        <taxon>Methanobacteriati</taxon>
        <taxon>Methanobacteriota</taxon>
        <taxon>Stenosarchaea group</taxon>
        <taxon>Halobacteria</taxon>
        <taxon>Halobacteriales</taxon>
        <taxon>Haloarculaceae</taxon>
        <taxon>Haloarcula</taxon>
    </lineage>
</organism>
<dbReference type="SMART" id="SM00564">
    <property type="entry name" value="PQQ"/>
    <property type="match status" value="3"/>
</dbReference>
<dbReference type="Gene3D" id="2.130.10.10">
    <property type="entry name" value="YVTN repeat-like/Quinoprotein amine dehydrogenase"/>
    <property type="match status" value="1"/>
</dbReference>
<reference evidence="2 3" key="1">
    <citation type="submission" date="2021-06" db="EMBL/GenBank/DDBJ databases">
        <title>Halomicroarcula sp. a new haloarchaeum isolated from saline soil.</title>
        <authorList>
            <person name="Duran-Viseras A."/>
            <person name="Sanchez-Porro C."/>
            <person name="Ventosa A."/>
        </authorList>
    </citation>
    <scope>NUCLEOTIDE SEQUENCE [LARGE SCALE GENOMIC DNA]</scope>
    <source>
        <strain evidence="2 3">F27</strain>
    </source>
</reference>
<dbReference type="InterPro" id="IPR011047">
    <property type="entry name" value="Quinoprotein_ADH-like_sf"/>
</dbReference>
<dbReference type="PANTHER" id="PTHR34512">
    <property type="entry name" value="CELL SURFACE PROTEIN"/>
    <property type="match status" value="1"/>
</dbReference>
<dbReference type="InterPro" id="IPR002372">
    <property type="entry name" value="PQQ_rpt_dom"/>
</dbReference>
<dbReference type="InterPro" id="IPR018391">
    <property type="entry name" value="PQQ_b-propeller_rpt"/>
</dbReference>
<gene>
    <name evidence="2" type="ORF">EGH23_21050</name>
</gene>
<keyword evidence="3" id="KW-1185">Reference proteome</keyword>
<evidence type="ECO:0000259" key="1">
    <source>
        <dbReference type="Pfam" id="PF13360"/>
    </source>
</evidence>
<dbReference type="Pfam" id="PF13360">
    <property type="entry name" value="PQQ_2"/>
    <property type="match status" value="2"/>
</dbReference>
<feature type="domain" description="Pyrrolo-quinoline quinone repeat" evidence="1">
    <location>
        <begin position="73"/>
        <end position="176"/>
    </location>
</feature>
<dbReference type="InterPro" id="IPR015943">
    <property type="entry name" value="WD40/YVTN_repeat-like_dom_sf"/>
</dbReference>
<dbReference type="Proteomes" id="UP001430455">
    <property type="component" value="Unassembled WGS sequence"/>
</dbReference>
<protein>
    <submittedName>
        <fullName evidence="2">PQQ-like beta-propeller repeat protein</fullName>
    </submittedName>
</protein>
<dbReference type="PANTHER" id="PTHR34512:SF30">
    <property type="entry name" value="OUTER MEMBRANE PROTEIN ASSEMBLY FACTOR BAMB"/>
    <property type="match status" value="1"/>
</dbReference>
<dbReference type="RefSeq" id="WP_220581955.1">
    <property type="nucleotide sequence ID" value="NZ_RKLT01000018.1"/>
</dbReference>